<protein>
    <submittedName>
        <fullName evidence="2">Uncharacterized protein</fullName>
    </submittedName>
</protein>
<proteinExistence type="predicted"/>
<name>A0AAV7UC21_PLEWA</name>
<dbReference type="Proteomes" id="UP001066276">
    <property type="component" value="Chromosome 3_1"/>
</dbReference>
<evidence type="ECO:0000313" key="2">
    <source>
        <dbReference type="EMBL" id="KAJ1186403.1"/>
    </source>
</evidence>
<organism evidence="2 3">
    <name type="scientific">Pleurodeles waltl</name>
    <name type="common">Iberian ribbed newt</name>
    <dbReference type="NCBI Taxonomy" id="8319"/>
    <lineage>
        <taxon>Eukaryota</taxon>
        <taxon>Metazoa</taxon>
        <taxon>Chordata</taxon>
        <taxon>Craniata</taxon>
        <taxon>Vertebrata</taxon>
        <taxon>Euteleostomi</taxon>
        <taxon>Amphibia</taxon>
        <taxon>Batrachia</taxon>
        <taxon>Caudata</taxon>
        <taxon>Salamandroidea</taxon>
        <taxon>Salamandridae</taxon>
        <taxon>Pleurodelinae</taxon>
        <taxon>Pleurodeles</taxon>
    </lineage>
</organism>
<sequence>MAAAAPPHSRPQPLRLSARGGRPHLLGQDLAAAQHPEGRPGLNQRPELAPPGRTADCAASRLLCSSVAPTGLESPPRLCHRPHDRAGANWARDGWGFYWQVTEGSGALLESDRHLDARRHAPDYPFNDC</sequence>
<gene>
    <name evidence="2" type="ORF">NDU88_003184</name>
</gene>
<feature type="region of interest" description="Disordered" evidence="1">
    <location>
        <begin position="1"/>
        <end position="54"/>
    </location>
</feature>
<evidence type="ECO:0000256" key="1">
    <source>
        <dbReference type="SAM" id="MobiDB-lite"/>
    </source>
</evidence>
<evidence type="ECO:0000313" key="3">
    <source>
        <dbReference type="Proteomes" id="UP001066276"/>
    </source>
</evidence>
<keyword evidence="3" id="KW-1185">Reference proteome</keyword>
<dbReference type="EMBL" id="JANPWB010000005">
    <property type="protein sequence ID" value="KAJ1186403.1"/>
    <property type="molecule type" value="Genomic_DNA"/>
</dbReference>
<accession>A0AAV7UC21</accession>
<reference evidence="2" key="1">
    <citation type="journal article" date="2022" name="bioRxiv">
        <title>Sequencing and chromosome-scale assembly of the giantPleurodeles waltlgenome.</title>
        <authorList>
            <person name="Brown T."/>
            <person name="Elewa A."/>
            <person name="Iarovenko S."/>
            <person name="Subramanian E."/>
            <person name="Araus A.J."/>
            <person name="Petzold A."/>
            <person name="Susuki M."/>
            <person name="Suzuki K.-i.T."/>
            <person name="Hayashi T."/>
            <person name="Toyoda A."/>
            <person name="Oliveira C."/>
            <person name="Osipova E."/>
            <person name="Leigh N.D."/>
            <person name="Simon A."/>
            <person name="Yun M.H."/>
        </authorList>
    </citation>
    <scope>NUCLEOTIDE SEQUENCE</scope>
    <source>
        <strain evidence="2">20211129_DDA</strain>
        <tissue evidence="2">Liver</tissue>
    </source>
</reference>
<comment type="caution">
    <text evidence="2">The sequence shown here is derived from an EMBL/GenBank/DDBJ whole genome shotgun (WGS) entry which is preliminary data.</text>
</comment>
<dbReference type="AlphaFoldDB" id="A0AAV7UC21"/>